<comment type="caution">
    <text evidence="1">The sequence shown here is derived from an EMBL/GenBank/DDBJ whole genome shotgun (WGS) entry which is preliminary data.</text>
</comment>
<reference evidence="1 2" key="1">
    <citation type="journal article" date="2022" name="DNA Res.">
        <title>Chromosomal-level genome assembly of the orchid tree Bauhinia variegata (Leguminosae; Cercidoideae) supports the allotetraploid origin hypothesis of Bauhinia.</title>
        <authorList>
            <person name="Zhong Y."/>
            <person name="Chen Y."/>
            <person name="Zheng D."/>
            <person name="Pang J."/>
            <person name="Liu Y."/>
            <person name="Luo S."/>
            <person name="Meng S."/>
            <person name="Qian L."/>
            <person name="Wei D."/>
            <person name="Dai S."/>
            <person name="Zhou R."/>
        </authorList>
    </citation>
    <scope>NUCLEOTIDE SEQUENCE [LARGE SCALE GENOMIC DNA]</scope>
    <source>
        <strain evidence="1">BV-YZ2020</strain>
    </source>
</reference>
<evidence type="ECO:0000313" key="2">
    <source>
        <dbReference type="Proteomes" id="UP000828941"/>
    </source>
</evidence>
<dbReference type="EMBL" id="CM039436">
    <property type="protein sequence ID" value="KAI4313112.1"/>
    <property type="molecule type" value="Genomic_DNA"/>
</dbReference>
<proteinExistence type="predicted"/>
<organism evidence="1 2">
    <name type="scientific">Bauhinia variegata</name>
    <name type="common">Purple orchid tree</name>
    <name type="synonym">Phanera variegata</name>
    <dbReference type="NCBI Taxonomy" id="167791"/>
    <lineage>
        <taxon>Eukaryota</taxon>
        <taxon>Viridiplantae</taxon>
        <taxon>Streptophyta</taxon>
        <taxon>Embryophyta</taxon>
        <taxon>Tracheophyta</taxon>
        <taxon>Spermatophyta</taxon>
        <taxon>Magnoliopsida</taxon>
        <taxon>eudicotyledons</taxon>
        <taxon>Gunneridae</taxon>
        <taxon>Pentapetalae</taxon>
        <taxon>rosids</taxon>
        <taxon>fabids</taxon>
        <taxon>Fabales</taxon>
        <taxon>Fabaceae</taxon>
        <taxon>Cercidoideae</taxon>
        <taxon>Cercideae</taxon>
        <taxon>Bauhiniinae</taxon>
        <taxon>Bauhinia</taxon>
    </lineage>
</organism>
<evidence type="ECO:0000313" key="1">
    <source>
        <dbReference type="EMBL" id="KAI4313112.1"/>
    </source>
</evidence>
<gene>
    <name evidence="1" type="ORF">L6164_026120</name>
</gene>
<sequence>MKKRADKGRRPLELQVGNLVLVKLNPKQLKGMRATCDRRLTRKYEGPFPIIAKVGKVAYKIDLPVWLKVHPVIHNSNLKLYHPDAEDLERNQSTRPAINLPKPKQKIVERILKDRVIRV</sequence>
<dbReference type="Proteomes" id="UP000828941">
    <property type="component" value="Chromosome 11"/>
</dbReference>
<name>A0ACB9LNF3_BAUVA</name>
<accession>A0ACB9LNF3</accession>
<protein>
    <submittedName>
        <fullName evidence="1">Uncharacterized protein</fullName>
    </submittedName>
</protein>
<keyword evidence="2" id="KW-1185">Reference proteome</keyword>